<evidence type="ECO:0008006" key="3">
    <source>
        <dbReference type="Google" id="ProtNLM"/>
    </source>
</evidence>
<dbReference type="InterPro" id="IPR043129">
    <property type="entry name" value="ATPase_NBD"/>
</dbReference>
<keyword evidence="2" id="KW-1185">Reference proteome</keyword>
<comment type="caution">
    <text evidence="1">The sequence shown here is derived from an EMBL/GenBank/DDBJ whole genome shotgun (WGS) entry which is preliminary data.</text>
</comment>
<evidence type="ECO:0000313" key="2">
    <source>
        <dbReference type="Proteomes" id="UP000807342"/>
    </source>
</evidence>
<dbReference type="EMBL" id="MU151252">
    <property type="protein sequence ID" value="KAF9446318.1"/>
    <property type="molecule type" value="Genomic_DNA"/>
</dbReference>
<name>A0A9P6C2G5_9AGAR</name>
<dbReference type="CDD" id="cd10170">
    <property type="entry name" value="ASKHA_NBD_HSP70"/>
    <property type="match status" value="1"/>
</dbReference>
<dbReference type="SUPFAM" id="SSF53067">
    <property type="entry name" value="Actin-like ATPase domain"/>
    <property type="match status" value="2"/>
</dbReference>
<dbReference type="Proteomes" id="UP000807342">
    <property type="component" value="Unassembled WGS sequence"/>
</dbReference>
<reference evidence="1" key="1">
    <citation type="submission" date="2020-11" db="EMBL/GenBank/DDBJ databases">
        <authorList>
            <consortium name="DOE Joint Genome Institute"/>
            <person name="Ahrendt S."/>
            <person name="Riley R."/>
            <person name="Andreopoulos W."/>
            <person name="Labutti K."/>
            <person name="Pangilinan J."/>
            <person name="Ruiz-Duenas F.J."/>
            <person name="Barrasa J.M."/>
            <person name="Sanchez-Garcia M."/>
            <person name="Camarero S."/>
            <person name="Miyauchi S."/>
            <person name="Serrano A."/>
            <person name="Linde D."/>
            <person name="Babiker R."/>
            <person name="Drula E."/>
            <person name="Ayuso-Fernandez I."/>
            <person name="Pacheco R."/>
            <person name="Padilla G."/>
            <person name="Ferreira P."/>
            <person name="Barriuso J."/>
            <person name="Kellner H."/>
            <person name="Castanera R."/>
            <person name="Alfaro M."/>
            <person name="Ramirez L."/>
            <person name="Pisabarro A.G."/>
            <person name="Kuo A."/>
            <person name="Tritt A."/>
            <person name="Lipzen A."/>
            <person name="He G."/>
            <person name="Yan M."/>
            <person name="Ng V."/>
            <person name="Cullen D."/>
            <person name="Martin F."/>
            <person name="Rosso M.-N."/>
            <person name="Henrissat B."/>
            <person name="Hibbett D."/>
            <person name="Martinez A.T."/>
            <person name="Grigoriev I.V."/>
        </authorList>
    </citation>
    <scope>NUCLEOTIDE SEQUENCE</scope>
    <source>
        <strain evidence="1">MF-IS2</strain>
    </source>
</reference>
<protein>
    <recommendedName>
        <fullName evidence="3">Actin-like ATPase domain-containing protein</fullName>
    </recommendedName>
</protein>
<gene>
    <name evidence="1" type="ORF">P691DRAFT_776963</name>
</gene>
<sequence>MPPKKTTRQKRAASVPHLAISNLYGEGRRNSEYEGDEIKLIVGIDVGTTLSAAAFSILRPRHVPNLEIVSSWPGQTCPDHKVPTVIYYDRSGNPVAWGAETTSQDFKARAIEENLFKVEWFKLALRPSHLPFPILQSTSHNDFIPPLPPLISARRAYVDFLSYMFDHIKSQIRKHHSSGSELWDMLFPTMEVVFTIPNGWEMMQQLEIRTAAIAAGFMGFGKDFEDFSAADVNDSENFAVLMNEARKRISFVSEAEAAMVYAADSSCIDSWLQTGKDVLLCDAGGGTIDMTAYTVTREHPLELREKFASKCIVAGALLINQFAKRYIFKKVVGTTWNNPQRIDQLMDEFERDTKRRFGSSAGEYGIGAGGSMESFKTANIRNGRLYVPSRKLEMFFEPTLTAIKTGILDIYKRSGGTTKNIVMVGGCVNSSYAYAQLESWGQDYGLKFVKPDGIMAKTVSHGALLWYLSKPVKGYVTKFHYGSDTAKPIERFHEEDYVGRNVVRRSDGVQIVEDVWENIARMGTGLDPNKEVTHCFEKWFDEDDVNDGTLEFEEKVYICRREEPPTFITTPNGDLHPAIEHVCSIVVDLRQLFDLSPWSVASTQNGNLKFKILKFNISIINNGYNLEAFATWTVKESQRERKGYTTKRIQVIPMQYQLL</sequence>
<evidence type="ECO:0000313" key="1">
    <source>
        <dbReference type="EMBL" id="KAF9446318.1"/>
    </source>
</evidence>
<organism evidence="1 2">
    <name type="scientific">Macrolepiota fuliginosa MF-IS2</name>
    <dbReference type="NCBI Taxonomy" id="1400762"/>
    <lineage>
        <taxon>Eukaryota</taxon>
        <taxon>Fungi</taxon>
        <taxon>Dikarya</taxon>
        <taxon>Basidiomycota</taxon>
        <taxon>Agaricomycotina</taxon>
        <taxon>Agaricomycetes</taxon>
        <taxon>Agaricomycetidae</taxon>
        <taxon>Agaricales</taxon>
        <taxon>Agaricineae</taxon>
        <taxon>Agaricaceae</taxon>
        <taxon>Macrolepiota</taxon>
    </lineage>
</organism>
<dbReference type="PANTHER" id="PTHR14187:SF5">
    <property type="entry name" value="HEAT SHOCK 70 KDA PROTEIN 12A"/>
    <property type="match status" value="1"/>
</dbReference>
<accession>A0A9P6C2G5</accession>
<dbReference type="OrthoDB" id="2963168at2759"/>
<proteinExistence type="predicted"/>
<dbReference type="PANTHER" id="PTHR14187">
    <property type="entry name" value="ALPHA KINASE/ELONGATION FACTOR 2 KINASE"/>
    <property type="match status" value="1"/>
</dbReference>
<dbReference type="AlphaFoldDB" id="A0A9P6C2G5"/>
<dbReference type="Gene3D" id="3.30.420.40">
    <property type="match status" value="1"/>
</dbReference>